<dbReference type="InterPro" id="IPR002035">
    <property type="entry name" value="VWF_A"/>
</dbReference>
<evidence type="ECO:0000313" key="2">
    <source>
        <dbReference type="EMBL" id="KGF03972.1"/>
    </source>
</evidence>
<dbReference type="SUPFAM" id="SSF53300">
    <property type="entry name" value="vWA-like"/>
    <property type="match status" value="1"/>
</dbReference>
<evidence type="ECO:0000259" key="1">
    <source>
        <dbReference type="PROSITE" id="PS50234"/>
    </source>
</evidence>
<dbReference type="Pfam" id="PF00092">
    <property type="entry name" value="VWA"/>
    <property type="match status" value="1"/>
</dbReference>
<feature type="domain" description="VWFA" evidence="1">
    <location>
        <begin position="383"/>
        <end position="573"/>
    </location>
</feature>
<dbReference type="EMBL" id="JRMW01000035">
    <property type="protein sequence ID" value="KGF03972.1"/>
    <property type="molecule type" value="Genomic_DNA"/>
</dbReference>
<dbReference type="Proteomes" id="UP000029579">
    <property type="component" value="Unassembled WGS sequence"/>
</dbReference>
<dbReference type="RefSeq" id="WP_037327931.1">
    <property type="nucleotide sequence ID" value="NZ_JRMW01000035.1"/>
</dbReference>
<protein>
    <recommendedName>
        <fullName evidence="1">VWFA domain-containing protein</fullName>
    </recommendedName>
</protein>
<comment type="caution">
    <text evidence="2">The sequence shown here is derived from an EMBL/GenBank/DDBJ whole genome shotgun (WGS) entry which is preliminary data.</text>
</comment>
<dbReference type="PROSITE" id="PS50234">
    <property type="entry name" value="VWFA"/>
    <property type="match status" value="1"/>
</dbReference>
<dbReference type="Gene3D" id="3.40.50.410">
    <property type="entry name" value="von Willebrand factor, type A domain"/>
    <property type="match status" value="1"/>
</dbReference>
<name>A0A095YBI0_9FIRM</name>
<dbReference type="eggNOG" id="COG2304">
    <property type="taxonomic scope" value="Bacteria"/>
</dbReference>
<dbReference type="OrthoDB" id="1632179at2"/>
<dbReference type="InterPro" id="IPR036465">
    <property type="entry name" value="vWFA_dom_sf"/>
</dbReference>
<dbReference type="AlphaFoldDB" id="A0A095YBI0"/>
<accession>A0A095YBI0</accession>
<proteinExistence type="predicted"/>
<gene>
    <name evidence="2" type="ORF">HMPREF1630_05895</name>
</gene>
<reference evidence="2 3" key="1">
    <citation type="submission" date="2014-07" db="EMBL/GenBank/DDBJ databases">
        <authorList>
            <person name="McCorrison J."/>
            <person name="Sanka R."/>
            <person name="Torralba M."/>
            <person name="Gillis M."/>
            <person name="Haft D.H."/>
            <person name="Methe B."/>
            <person name="Sutton G."/>
            <person name="Nelson K.E."/>
        </authorList>
    </citation>
    <scope>NUCLEOTIDE SEQUENCE [LARGE SCALE GENOMIC DNA]</scope>
    <source>
        <strain evidence="2 3">S7-1-13</strain>
    </source>
</reference>
<sequence length="576" mass="67360">MSENFDKIREYNIIWDFAENYDFLPQKSYPMDEVYKNMTRGFIIKTFDFKVLDSYFDYLRAESPFFSEFSFITNLLMEDIAYKSLAKDNLVIGSFRKDFAKKALRKYNFHEADNLNEQIEKAYYGKILAKPITEGPFFRTIYRDIFKIYELDTGRLIEKLNEVFKTYFRFEKSKENESLLKEMIKDKKPKNFKNNKKDAKDFDFSDDFIKDQFNIGSAEFTGNIYLEEKNKDMDRHLILLNLDKEGYHGSDKFIEDFYGKSVFPEMRVRSLEKKLATGVHAGKFLYFTKGVYTDSPNAKFYKKNRDEVFSKNKDYIEKNLAINNRSIKELAQTIKNSIANYEDFADVSKAYGIVDSTKAWKASVLKDFNIFDNVENDDVSTFKVDLLLDSSASQRNRQEVIANQAYIIENAMDEVGIPIRVMSFSTLRDHTVFNLFRDYNEKHNNKEIFKYFASGSNRDGLAFKVLNELIDKTKDNEKHIVIILSDGRPNDEKANINTVKLLEKEQYVGDVAVNDTAKEIRNIKNEEISVLGVFTGEDEDIENGKLIYGTDFCRITSLENFSKIVSIFMKNTIMKI</sequence>
<evidence type="ECO:0000313" key="3">
    <source>
        <dbReference type="Proteomes" id="UP000029579"/>
    </source>
</evidence>
<organism evidence="2 3">
    <name type="scientific">Anaerococcus lactolyticus S7-1-13</name>
    <dbReference type="NCBI Taxonomy" id="1284686"/>
    <lineage>
        <taxon>Bacteria</taxon>
        <taxon>Bacillati</taxon>
        <taxon>Bacillota</taxon>
        <taxon>Tissierellia</taxon>
        <taxon>Tissierellales</taxon>
        <taxon>Peptoniphilaceae</taxon>
        <taxon>Anaerococcus</taxon>
    </lineage>
</organism>